<dbReference type="InterPro" id="IPR013968">
    <property type="entry name" value="PKS_KR"/>
</dbReference>
<dbReference type="SMART" id="SM00822">
    <property type="entry name" value="PKS_KR"/>
    <property type="match status" value="1"/>
</dbReference>
<dbReference type="Pfam" id="PF02801">
    <property type="entry name" value="Ketoacyl-synt_C"/>
    <property type="match status" value="1"/>
</dbReference>
<dbReference type="SUPFAM" id="SSF47336">
    <property type="entry name" value="ACP-like"/>
    <property type="match status" value="1"/>
</dbReference>
<evidence type="ECO:0000256" key="3">
    <source>
        <dbReference type="ARBA" id="ARBA00022598"/>
    </source>
</evidence>
<feature type="region of interest" description="N-terminal hotdog fold" evidence="9">
    <location>
        <begin position="763"/>
        <end position="899"/>
    </location>
</feature>
<evidence type="ECO:0000256" key="4">
    <source>
        <dbReference type="ARBA" id="ARBA00022603"/>
    </source>
</evidence>
<dbReference type="Gene3D" id="1.10.1200.10">
    <property type="entry name" value="ACP-like"/>
    <property type="match status" value="1"/>
</dbReference>
<dbReference type="InterPro" id="IPR016039">
    <property type="entry name" value="Thiolase-like"/>
</dbReference>
<dbReference type="InterPro" id="IPR042099">
    <property type="entry name" value="ANL_N_sf"/>
</dbReference>
<dbReference type="InterPro" id="IPR001242">
    <property type="entry name" value="Condensation_dom"/>
</dbReference>
<evidence type="ECO:0000313" key="14">
    <source>
        <dbReference type="Proteomes" id="UP000293360"/>
    </source>
</evidence>
<dbReference type="InterPro" id="IPR020807">
    <property type="entry name" value="PKS_DH"/>
</dbReference>
<evidence type="ECO:0000259" key="11">
    <source>
        <dbReference type="PROSITE" id="PS52004"/>
    </source>
</evidence>
<dbReference type="GO" id="GO:0032259">
    <property type="term" value="P:methylation"/>
    <property type="evidence" value="ECO:0007669"/>
    <property type="project" value="UniProtKB-KW"/>
</dbReference>
<evidence type="ECO:0000256" key="1">
    <source>
        <dbReference type="ARBA" id="ARBA00022450"/>
    </source>
</evidence>
<dbReference type="SUPFAM" id="SSF53335">
    <property type="entry name" value="S-adenosyl-L-methionine-dependent methyltransferases"/>
    <property type="match status" value="1"/>
</dbReference>
<evidence type="ECO:0000256" key="2">
    <source>
        <dbReference type="ARBA" id="ARBA00022553"/>
    </source>
</evidence>
<dbReference type="Gene3D" id="3.40.50.720">
    <property type="entry name" value="NAD(P)-binding Rossmann-like Domain"/>
    <property type="match status" value="2"/>
</dbReference>
<dbReference type="InterPro" id="IPR036291">
    <property type="entry name" value="NAD(P)-bd_dom_sf"/>
</dbReference>
<keyword evidence="4" id="KW-0489">Methyltransferase</keyword>
<dbReference type="Pfam" id="PF00501">
    <property type="entry name" value="AMP-binding"/>
    <property type="match status" value="1"/>
</dbReference>
<dbReference type="InterPro" id="IPR013217">
    <property type="entry name" value="Methyltransf_12"/>
</dbReference>
<dbReference type="PROSITE" id="PS00606">
    <property type="entry name" value="KS3_1"/>
    <property type="match status" value="1"/>
</dbReference>
<dbReference type="PANTHER" id="PTHR43775:SF20">
    <property type="entry name" value="HYBRID PKS-NRPS SYNTHETASE APDA"/>
    <property type="match status" value="1"/>
</dbReference>
<reference evidence="13 14" key="1">
    <citation type="submission" date="2018-06" db="EMBL/GenBank/DDBJ databases">
        <title>Complete Genomes of Monosporascus.</title>
        <authorList>
            <person name="Robinson A.J."/>
            <person name="Natvig D.O."/>
        </authorList>
    </citation>
    <scope>NUCLEOTIDE SEQUENCE [LARGE SCALE GENOMIC DNA]</scope>
    <source>
        <strain evidence="13 14">CBS 110550</strain>
    </source>
</reference>
<dbReference type="InterPro" id="IPR020845">
    <property type="entry name" value="AMP-binding_CS"/>
</dbReference>
<dbReference type="InterPro" id="IPR045851">
    <property type="entry name" value="AMP-bd_C_sf"/>
</dbReference>
<dbReference type="InterPro" id="IPR023213">
    <property type="entry name" value="CAT-like_dom_sf"/>
</dbReference>
<dbReference type="InterPro" id="IPR018201">
    <property type="entry name" value="Ketoacyl_synth_AS"/>
</dbReference>
<dbReference type="Pfam" id="PF16197">
    <property type="entry name" value="KAsynt_C_assoc"/>
    <property type="match status" value="1"/>
</dbReference>
<dbReference type="InterPro" id="IPR036736">
    <property type="entry name" value="ACP-like_sf"/>
</dbReference>
<dbReference type="InterPro" id="IPR049551">
    <property type="entry name" value="PKS_DH_C"/>
</dbReference>
<organism evidence="13 14">
    <name type="scientific">Monosporascus ibericus</name>
    <dbReference type="NCBI Taxonomy" id="155417"/>
    <lineage>
        <taxon>Eukaryota</taxon>
        <taxon>Fungi</taxon>
        <taxon>Dikarya</taxon>
        <taxon>Ascomycota</taxon>
        <taxon>Pezizomycotina</taxon>
        <taxon>Sordariomycetes</taxon>
        <taxon>Xylariomycetidae</taxon>
        <taxon>Xylariales</taxon>
        <taxon>Xylariales incertae sedis</taxon>
        <taxon>Monosporascus</taxon>
    </lineage>
</organism>
<dbReference type="OrthoDB" id="329835at2759"/>
<dbReference type="GO" id="GO:0004315">
    <property type="term" value="F:3-oxoacyl-[acyl-carrier-protein] synthase activity"/>
    <property type="evidence" value="ECO:0007669"/>
    <property type="project" value="InterPro"/>
</dbReference>
<dbReference type="InterPro" id="IPR001227">
    <property type="entry name" value="Ac_transferase_dom_sf"/>
</dbReference>
<comment type="caution">
    <text evidence="13">The sequence shown here is derived from an EMBL/GenBank/DDBJ whole genome shotgun (WGS) entry which is preliminary data.</text>
</comment>
<dbReference type="Pfam" id="PF00668">
    <property type="entry name" value="Condensation"/>
    <property type="match status" value="1"/>
</dbReference>
<evidence type="ECO:0000256" key="6">
    <source>
        <dbReference type="ARBA" id="ARBA00022737"/>
    </source>
</evidence>
<dbReference type="InterPro" id="IPR029063">
    <property type="entry name" value="SAM-dependent_MTases_sf"/>
</dbReference>
<dbReference type="SUPFAM" id="SSF56801">
    <property type="entry name" value="Acetyl-CoA synthetase-like"/>
    <property type="match status" value="1"/>
</dbReference>
<keyword evidence="14" id="KW-1185">Reference proteome</keyword>
<name>A0A4Q4TPE7_9PEZI</name>
<keyword evidence="6" id="KW-0677">Repeat</keyword>
<dbReference type="SMART" id="SM00826">
    <property type="entry name" value="PKS_DH"/>
    <property type="match status" value="1"/>
</dbReference>
<dbReference type="SUPFAM" id="SSF52777">
    <property type="entry name" value="CoA-dependent acyltransferases"/>
    <property type="match status" value="1"/>
</dbReference>
<dbReference type="InterPro" id="IPR057326">
    <property type="entry name" value="KR_dom"/>
</dbReference>
<dbReference type="SMART" id="SM00823">
    <property type="entry name" value="PKS_PP"/>
    <property type="match status" value="1"/>
</dbReference>
<dbReference type="Gene3D" id="3.40.50.12780">
    <property type="entry name" value="N-terminal domain of ligase-like"/>
    <property type="match status" value="1"/>
</dbReference>
<dbReference type="Gene3D" id="3.40.366.10">
    <property type="entry name" value="Malonyl-Coenzyme A Acyl Carrier Protein, domain 2"/>
    <property type="match status" value="1"/>
</dbReference>
<dbReference type="PROSITE" id="PS52019">
    <property type="entry name" value="PKS_MFAS_DH"/>
    <property type="match status" value="1"/>
</dbReference>
<dbReference type="GO" id="GO:0016491">
    <property type="term" value="F:oxidoreductase activity"/>
    <property type="evidence" value="ECO:0007669"/>
    <property type="project" value="UniProtKB-KW"/>
</dbReference>
<dbReference type="InterPro" id="IPR020806">
    <property type="entry name" value="PKS_PP-bd"/>
</dbReference>
<feature type="domain" description="Ketosynthase family 3 (KS3)" evidence="11">
    <location>
        <begin position="8"/>
        <end position="450"/>
    </location>
</feature>
<evidence type="ECO:0000259" key="12">
    <source>
        <dbReference type="PROSITE" id="PS52019"/>
    </source>
</evidence>
<feature type="active site" description="Proton acceptor; for dehydratase activity" evidence="9">
    <location>
        <position position="795"/>
    </location>
</feature>
<dbReference type="Gene3D" id="3.30.300.30">
    <property type="match status" value="1"/>
</dbReference>
<dbReference type="PROSITE" id="PS50075">
    <property type="entry name" value="CARRIER"/>
    <property type="match status" value="1"/>
</dbReference>
<dbReference type="SUPFAM" id="SSF55048">
    <property type="entry name" value="Probable ACP-binding domain of malonyl-CoA ACP transacylase"/>
    <property type="match status" value="1"/>
</dbReference>
<feature type="active site" description="Proton donor; for dehydratase activity" evidence="9">
    <location>
        <position position="970"/>
    </location>
</feature>
<dbReference type="InterPro" id="IPR049900">
    <property type="entry name" value="PKS_mFAS_DH"/>
</dbReference>
<sequence length="3057" mass="335161">MATSALTSRDIAIIGSGCRFPGGATSPSKLWDLLCNPSQLAEPIPLDRFNVQGFYHESGQYHGHFNVKEGYFLAGEGVHRRFDASFFGMNPAEAVCLDPQCRLLLETVHEALEDAGLTIEGLKGSDTAVYAGQMVADFDQVLMRDSDHSLGTYHASGTSNAILSNRVSYFFDWHGPSMTIDTACSSSLVALHHAVQQLRTGLSRVAIAAGANLIMDPKCFISLSSLNMLSPDGRCRMWDANAKGYARGEGIAAVVLKTLSAALQDGDDIECIIRETGFAQDGKTQGITSPNHVAQTQLIRDCYSRAGLDLDNPNHRPQFFECHGTGTLAGDAAEAEAISSAFFPAAAESHRDSGEESKRILVGSIKSVIGHTEGTAGIAGILKTSLALKNAIVPPNLLFDRLNPRIRPFYANLKVPTTASSWPSVRDNPRRASVNSFGFGGANVHVILESYAPPDLAYPRRTSRPVAILQVDLIQAAGIELTAVVGHSSGEIAASYAAGFLTAEEAICIAHYRGQHARFASGPNGEHGAMMAVGTSVEDALELLNQPEFKNRACIAAANSPMSITISGDQSAIDELKIIFDDEKKFARLLKIDKAYHSHHMMACSAAYLKSLAALNIPVGPGGRSTWISSVYGGDDMLSRRELLGGTYWSDNMASPVLFKQAIARAHESMGSFDLALEIGPHPALQGPVLQTIQDASDYELPYMGLFRRGSSAVESVAECLGYVWSRLGKEAVDLQSYDTFVSGDSQYQLIKGLPAYAWDHGEHWNESRTPDSTEQDMRWRHVLQPSEIPWLLGHRLQDQIVFPAAGYVATAIEAAIAACKDRCVSPSLIELADFEFGRALVFDVDDSSIEVIVSMADVLYLADSAIEANFRYHASDGKGDGSLSLFSTARIRISIGVPFADALPAKSAKPPNLINVRADDFYSASRDLGYQWAGPFVALDNLERKLGTSTGFLNIAESSALLIHPALLDAALQGILLAHSYPDDGYFWTLHVPGKIKRVSVNPFLCASQIAKGDPLPFVSSHDPNTDKMVGNSDVYPSDPGVANAMIQIEEMEGIPLSRATVQDDKEAFANLVWDVADPSLHIVAANAEPLTQEQQSLAHHLERMAAYYMRVGAGTGALTKMILDGIGTTFSSYTFTNFSSSLFESTKALLASHLHKLIFRTLDLREDPISQGFLEKSYDLVVASFVLHSTPSLKQTLENVRRILKPGGYLIVLELQPTTSSVYGLTFGALSQLWHDVDEGRSLSPAISLVEWDHMLRQTGFSGCDAATPEHLEQNCITHFALFVAQAMDEKIAFLRCPLSPAPLELFKPGTLIEDLIILGGNGVLLWISQGRRADNPYANMMLGLMRSIIREVPTLNYRMLDFENAHDINVYALAEALVRFQAEVQWLNQDSIHISVENELVLDRRGQLMIPRLMMSKDMNIRYNSLRRPIVVPMQRHDQNVGVVPIGPFSNYMLRQERMPDTKSGSALTHIEVTHSLLSAIRIAEFDYMFVILGKDIARGDHRLALSHTHSSVATCSEELSVSVEPLTGHEARFFTLVVLHLLVSILLRGLSAGDVVLVYEPVPSLASVLVNEGRQIGAKILFITTGTEDKVEPTNLEWIRIHSSAPTRLLSSVLPTRVSAFVDFTVPTQSQPIVQRILSLLPPYCRRESLRSLFATEARLPLSSRTDEMKTLLHEAVVRASCPLDGIDLNESDALPLVPSESLPDTNDTLVSYSLVDWTRSSSVPVQIQPVDNQITFSGQKTYWLCGLSRGLGLALWAAVKIASCDVTVRDHVISLHNEICGSMPPIGGVCQGSMVLEDTAIRAMTLDNLMNGTRPKVEGSLHLNQLFQENTLDFFVFFSSVVSAIGRPGQANYSAANTFMSSLAEQRRQKGLAASVIHIGPIYGVGYAAQQDTMIYSRAAFRSTALVPTSERDFYQLFSEAIVAGRPGATENSIEVLSGLRRVSPHDNDRPVWELDPLMSHFIRNADEVSPVMLSFSQEMFWFIWVFLEDKTSLNHTAWARITGNLDIPTFQRAVRSLGQQHETLRTCIIEQDDGMSFQNMLKGVQQLYTFPTRAWAYETHQFSVYSEKQHSDIAGGKLAADLQFWKNEFVTVPPPLPILTLSKATSRPALNVYENCFVNYRQGMLKETRWDLDKGNVALHAIEIGMPKMGYDITLEMVDYTDGECVQRIMMRKDLYGQAEAQRMAQSYERLIRAPAAILYTSGSSGAPKGILVKHEGLRNWTESAAQVYSIGKEIVLQQTTPAFDLSLVQIFTALCHGGSLCLVPRRQRGDAKTISRIVASQRVTFTCATPSEYASWFHYGNPELYESGSWRTAFCIGEPVPVSLVEQIRSSGATELALYNLYGPTEASLACTGMQVPLEASCGPIAAGRPLPNYSVYVVDEQLRLMPPGVQGEIYIGGAGVGLGYLNNQELTTTKFVPDVFASSEDEASGWKTLHRTGDLGRWREDGSLLIEGRIDTQVKLRGLRIDLSEIEQAIIDAAQGSVREAVVSVRRLSPSEPECLVTHAVFNNAADISDAKVIYTRLTEKLPWYMCPVTILSLERVPTTSSGKLDRRAVAALPLPPEISSLEGIMKESPRIALTDTEARLRKIWEQILSSRFNISAWTDFFHVGGTSLILLELQASIRTVFNIDMPLIRMFESSTLRAMAHWIDQGARHDVSTQPVDWEEETSLPGVLSSFNMTATPASNGARPQVVVLTGATGQLGRALLRDLIARPDVNHVHCVGVRDVKSRHEMMALDKNKVTLHEGDLVLPRLGMAEGEAAAVFAVADAIIHNGADMSYLKTYATLRAVNLQSTKELVAMSVRYSAGRRLPFHYMSTVSVGNVVAAALLKSIDAPEGVRGAGAEQFIFGPKSVAAYPPPSVVLPSDVAKTAHGYVATKWASEVFLERLHEYYPDWSIVIHRPSLIARGQAWGRVDTSAAPGLEFVENIRRYASLLRAVPAIPAVRDKSISVSGAFDVVPLEEVSRGVISAMMEEKAAKEGVRFLHHIGGLELPLDNLRSWVTENEQDIQEIDATEWMQKAAELGMHPTMVALLNDLAAAEGRLAFPRLEK</sequence>
<dbReference type="Pfam" id="PF00698">
    <property type="entry name" value="Acyl_transf_1"/>
    <property type="match status" value="1"/>
</dbReference>
<evidence type="ECO:0000256" key="8">
    <source>
        <dbReference type="ARBA" id="ARBA00023268"/>
    </source>
</evidence>
<dbReference type="Pfam" id="PF08242">
    <property type="entry name" value="Methyltransf_12"/>
    <property type="match status" value="1"/>
</dbReference>
<dbReference type="InterPro" id="IPR009081">
    <property type="entry name" value="PP-bd_ACP"/>
</dbReference>
<dbReference type="InterPro" id="IPR050091">
    <property type="entry name" value="PKS_NRPS_Biosynth_Enz"/>
</dbReference>
<dbReference type="CDD" id="cd05930">
    <property type="entry name" value="A_NRPS"/>
    <property type="match status" value="1"/>
</dbReference>
<dbReference type="PROSITE" id="PS00455">
    <property type="entry name" value="AMP_BINDING"/>
    <property type="match status" value="1"/>
</dbReference>
<evidence type="ECO:0000313" key="13">
    <source>
        <dbReference type="EMBL" id="RYP08472.1"/>
    </source>
</evidence>
<dbReference type="SUPFAM" id="SSF51735">
    <property type="entry name" value="NAD(P)-binding Rossmann-fold domains"/>
    <property type="match status" value="2"/>
</dbReference>
<dbReference type="PANTHER" id="PTHR43775">
    <property type="entry name" value="FATTY ACID SYNTHASE"/>
    <property type="match status" value="1"/>
</dbReference>
<dbReference type="InterPro" id="IPR014043">
    <property type="entry name" value="Acyl_transferase_dom"/>
</dbReference>
<dbReference type="STRING" id="155417.A0A4Q4TPE7"/>
<dbReference type="Pfam" id="PF08659">
    <property type="entry name" value="KR"/>
    <property type="match status" value="1"/>
</dbReference>
<evidence type="ECO:0000259" key="10">
    <source>
        <dbReference type="PROSITE" id="PS50075"/>
    </source>
</evidence>
<dbReference type="Proteomes" id="UP000293360">
    <property type="component" value="Unassembled WGS sequence"/>
</dbReference>
<dbReference type="Pfam" id="PF00109">
    <property type="entry name" value="ketoacyl-synt"/>
    <property type="match status" value="1"/>
</dbReference>
<keyword evidence="7" id="KW-0560">Oxidoreductase</keyword>
<dbReference type="InterPro" id="IPR013120">
    <property type="entry name" value="FAR_NAD-bd"/>
</dbReference>
<dbReference type="SUPFAM" id="SSF52151">
    <property type="entry name" value="FabD/lysophospholipase-like"/>
    <property type="match status" value="1"/>
</dbReference>
<evidence type="ECO:0000256" key="9">
    <source>
        <dbReference type="PROSITE-ProRule" id="PRU01363"/>
    </source>
</evidence>
<dbReference type="Gene3D" id="3.30.70.3290">
    <property type="match status" value="1"/>
</dbReference>
<gene>
    <name evidence="13" type="ORF">DL764_001898</name>
</gene>
<dbReference type="InterPro" id="IPR020841">
    <property type="entry name" value="PKS_Beta-ketoAc_synthase_dom"/>
</dbReference>
<feature type="domain" description="PKS/mFAS DH" evidence="12">
    <location>
        <begin position="763"/>
        <end position="1064"/>
    </location>
</feature>
<feature type="domain" description="Carrier" evidence="10">
    <location>
        <begin position="2584"/>
        <end position="2660"/>
    </location>
</feature>
<dbReference type="PROSITE" id="PS52004">
    <property type="entry name" value="KS3_2"/>
    <property type="match status" value="1"/>
</dbReference>
<dbReference type="Gene3D" id="3.10.129.110">
    <property type="entry name" value="Polyketide synthase dehydratase"/>
    <property type="match status" value="1"/>
</dbReference>
<feature type="region of interest" description="C-terminal hotdog fold" evidence="9">
    <location>
        <begin position="914"/>
        <end position="1064"/>
    </location>
</feature>
<dbReference type="GO" id="GO:0004312">
    <property type="term" value="F:fatty acid synthase activity"/>
    <property type="evidence" value="ECO:0007669"/>
    <property type="project" value="TreeGrafter"/>
</dbReference>
<dbReference type="InterPro" id="IPR049552">
    <property type="entry name" value="PKS_DH_N"/>
</dbReference>
<protein>
    <submittedName>
        <fullName evidence="13">Uncharacterized protein</fullName>
    </submittedName>
</protein>
<dbReference type="Pfam" id="PF14765">
    <property type="entry name" value="PS-DH"/>
    <property type="match status" value="1"/>
</dbReference>
<dbReference type="CDD" id="cd02440">
    <property type="entry name" value="AdoMet_MTases"/>
    <property type="match status" value="1"/>
</dbReference>
<accession>A0A4Q4TPE7</accession>
<evidence type="ECO:0000256" key="7">
    <source>
        <dbReference type="ARBA" id="ARBA00023002"/>
    </source>
</evidence>
<dbReference type="SMART" id="SM00827">
    <property type="entry name" value="PKS_AT"/>
    <property type="match status" value="1"/>
</dbReference>
<keyword evidence="1" id="KW-0596">Phosphopantetheine</keyword>
<dbReference type="InterPro" id="IPR016036">
    <property type="entry name" value="Malonyl_transacylase_ACP-bd"/>
</dbReference>
<keyword evidence="2" id="KW-0597">Phosphoprotein</keyword>
<dbReference type="GO" id="GO:0016874">
    <property type="term" value="F:ligase activity"/>
    <property type="evidence" value="ECO:0007669"/>
    <property type="project" value="UniProtKB-KW"/>
</dbReference>
<dbReference type="Pfam" id="PF00550">
    <property type="entry name" value="PP-binding"/>
    <property type="match status" value="1"/>
</dbReference>
<dbReference type="InterPro" id="IPR016035">
    <property type="entry name" value="Acyl_Trfase/lysoPLipase"/>
</dbReference>
<dbReference type="GO" id="GO:0009403">
    <property type="term" value="P:toxin biosynthetic process"/>
    <property type="evidence" value="ECO:0007669"/>
    <property type="project" value="UniProtKB-ARBA"/>
</dbReference>
<keyword evidence="5" id="KW-0808">Transferase</keyword>
<dbReference type="InterPro" id="IPR014030">
    <property type="entry name" value="Ketoacyl_synth_N"/>
</dbReference>
<dbReference type="GO" id="GO:0031177">
    <property type="term" value="F:phosphopantetheine binding"/>
    <property type="evidence" value="ECO:0007669"/>
    <property type="project" value="InterPro"/>
</dbReference>
<dbReference type="InterPro" id="IPR014031">
    <property type="entry name" value="Ketoacyl_synth_C"/>
</dbReference>
<keyword evidence="8" id="KW-0511">Multifunctional enzyme</keyword>
<dbReference type="Gene3D" id="3.30.559.10">
    <property type="entry name" value="Chloramphenicol acetyltransferase-like domain"/>
    <property type="match status" value="1"/>
</dbReference>
<dbReference type="Gene3D" id="3.40.50.150">
    <property type="entry name" value="Vaccinia Virus protein VP39"/>
    <property type="match status" value="1"/>
</dbReference>
<dbReference type="GO" id="GO:0008168">
    <property type="term" value="F:methyltransferase activity"/>
    <property type="evidence" value="ECO:0007669"/>
    <property type="project" value="UniProtKB-KW"/>
</dbReference>
<dbReference type="InterPro" id="IPR000873">
    <property type="entry name" value="AMP-dep_synth/lig_dom"/>
</dbReference>
<dbReference type="EMBL" id="QJNU01000062">
    <property type="protein sequence ID" value="RYP08472.1"/>
    <property type="molecule type" value="Genomic_DNA"/>
</dbReference>
<dbReference type="GO" id="GO:0006633">
    <property type="term" value="P:fatty acid biosynthetic process"/>
    <property type="evidence" value="ECO:0007669"/>
    <property type="project" value="InterPro"/>
</dbReference>
<dbReference type="SUPFAM" id="SSF53901">
    <property type="entry name" value="Thiolase-like"/>
    <property type="match status" value="1"/>
</dbReference>
<dbReference type="InterPro" id="IPR042104">
    <property type="entry name" value="PKS_dehydratase_sf"/>
</dbReference>
<dbReference type="Gene3D" id="3.40.47.10">
    <property type="match status" value="1"/>
</dbReference>
<evidence type="ECO:0000256" key="5">
    <source>
        <dbReference type="ARBA" id="ARBA00022679"/>
    </source>
</evidence>
<dbReference type="SMART" id="SM00825">
    <property type="entry name" value="PKS_KS"/>
    <property type="match status" value="1"/>
</dbReference>
<dbReference type="Pfam" id="PF21089">
    <property type="entry name" value="PKS_DH_N"/>
    <property type="match status" value="1"/>
</dbReference>
<keyword evidence="3" id="KW-0436">Ligase</keyword>
<dbReference type="CDD" id="cd00833">
    <property type="entry name" value="PKS"/>
    <property type="match status" value="1"/>
</dbReference>
<dbReference type="InterPro" id="IPR032821">
    <property type="entry name" value="PKS_assoc"/>
</dbReference>
<dbReference type="Pfam" id="PF07993">
    <property type="entry name" value="NAD_binding_4"/>
    <property type="match status" value="1"/>
</dbReference>
<proteinExistence type="predicted"/>